<evidence type="ECO:0000313" key="2">
    <source>
        <dbReference type="EMBL" id="RGE67375.1"/>
    </source>
</evidence>
<dbReference type="SUPFAM" id="SSF52309">
    <property type="entry name" value="N-(deoxy)ribosyltransferase-like"/>
    <property type="match status" value="1"/>
</dbReference>
<evidence type="ECO:0000313" key="3">
    <source>
        <dbReference type="Proteomes" id="UP000260828"/>
    </source>
</evidence>
<sequence>MSREKLIYIASPYAGDIEANTAFAKKACRYAIHQGHTPIAVHLLYPQMLDDAEPTEREIGLRLGHRVLEVCDELWLCGGRVSSGMAREIEEAQRLGIPIRQIGELEIKQEALPAEMEQSEAPGQSMGMA</sequence>
<accession>A0A3E3IJV2</accession>
<gene>
    <name evidence="2" type="ORF">DXC40_11295</name>
</gene>
<dbReference type="Gene3D" id="3.40.50.10400">
    <property type="entry name" value="Hypothetical protein PA1492"/>
    <property type="match status" value="1"/>
</dbReference>
<dbReference type="Pfam" id="PF24963">
    <property type="entry name" value="DUF7768"/>
    <property type="match status" value="1"/>
</dbReference>
<reference evidence="2 3" key="1">
    <citation type="submission" date="2018-08" db="EMBL/GenBank/DDBJ databases">
        <title>A genome reference for cultivated species of the human gut microbiota.</title>
        <authorList>
            <person name="Zou Y."/>
            <person name="Xue W."/>
            <person name="Luo G."/>
        </authorList>
    </citation>
    <scope>NUCLEOTIDE SEQUENCE [LARGE SCALE GENOMIC DNA]</scope>
    <source>
        <strain evidence="2 3">TF05-12AC</strain>
    </source>
</reference>
<evidence type="ECO:0000259" key="1">
    <source>
        <dbReference type="Pfam" id="PF24963"/>
    </source>
</evidence>
<name>A0A3E3IJV2_9FIRM</name>
<dbReference type="Proteomes" id="UP000260828">
    <property type="component" value="Unassembled WGS sequence"/>
</dbReference>
<comment type="caution">
    <text evidence="2">The sequence shown here is derived from an EMBL/GenBank/DDBJ whole genome shotgun (WGS) entry which is preliminary data.</text>
</comment>
<organism evidence="2 3">
    <name type="scientific">Anaerotruncus colihominis</name>
    <dbReference type="NCBI Taxonomy" id="169435"/>
    <lineage>
        <taxon>Bacteria</taxon>
        <taxon>Bacillati</taxon>
        <taxon>Bacillota</taxon>
        <taxon>Clostridia</taxon>
        <taxon>Eubacteriales</taxon>
        <taxon>Oscillospiraceae</taxon>
        <taxon>Anaerotruncus</taxon>
    </lineage>
</organism>
<dbReference type="RefSeq" id="WP_117546615.1">
    <property type="nucleotide sequence ID" value="NZ_QVME01000005.1"/>
</dbReference>
<dbReference type="EMBL" id="QVME01000005">
    <property type="protein sequence ID" value="RGE67375.1"/>
    <property type="molecule type" value="Genomic_DNA"/>
</dbReference>
<feature type="domain" description="DUF7768" evidence="1">
    <location>
        <begin position="5"/>
        <end position="101"/>
    </location>
</feature>
<proteinExistence type="predicted"/>
<dbReference type="InterPro" id="IPR056670">
    <property type="entry name" value="DUF7768"/>
</dbReference>
<dbReference type="AlphaFoldDB" id="A0A3E3IJV2"/>
<protein>
    <submittedName>
        <fullName evidence="2">DUF4406 domain-containing protein</fullName>
    </submittedName>
</protein>